<dbReference type="AlphaFoldDB" id="A0A1I6YPQ9"/>
<organism evidence="1 2">
    <name type="scientific">Kosakonia arachidis</name>
    <dbReference type="NCBI Taxonomy" id="551989"/>
    <lineage>
        <taxon>Bacteria</taxon>
        <taxon>Pseudomonadati</taxon>
        <taxon>Pseudomonadota</taxon>
        <taxon>Gammaproteobacteria</taxon>
        <taxon>Enterobacterales</taxon>
        <taxon>Enterobacteriaceae</taxon>
        <taxon>Kosakonia</taxon>
    </lineage>
</organism>
<dbReference type="OrthoDB" id="6631182at2"/>
<sequence>MEFNTYEDGTYYFLYVTEEARIETNGINGLQMETPDSRVRGLGDPFQYLNIRERKDEYFNESLINPYIETLIIAVKILHRLLNVVDSN</sequence>
<dbReference type="Proteomes" id="UP000199187">
    <property type="component" value="Unassembled WGS sequence"/>
</dbReference>
<gene>
    <name evidence="1" type="ORF">SAMN05192562_101665</name>
</gene>
<protein>
    <submittedName>
        <fullName evidence="1">Uncharacterized protein</fullName>
    </submittedName>
</protein>
<accession>A0A1I6YPQ9</accession>
<name>A0A1I6YPQ9_9ENTR</name>
<reference evidence="2" key="1">
    <citation type="submission" date="2016-10" db="EMBL/GenBank/DDBJ databases">
        <authorList>
            <person name="Varghese N."/>
            <person name="Submissions S."/>
        </authorList>
    </citation>
    <scope>NUCLEOTIDE SEQUENCE [LARGE SCALE GENOMIC DNA]</scope>
    <source>
        <strain evidence="2">Ah-143</strain>
    </source>
</reference>
<evidence type="ECO:0000313" key="1">
    <source>
        <dbReference type="EMBL" id="SFT52415.1"/>
    </source>
</evidence>
<dbReference type="EMBL" id="FPAU01000001">
    <property type="protein sequence ID" value="SFT52415.1"/>
    <property type="molecule type" value="Genomic_DNA"/>
</dbReference>
<evidence type="ECO:0000313" key="2">
    <source>
        <dbReference type="Proteomes" id="UP000199187"/>
    </source>
</evidence>
<proteinExistence type="predicted"/>
<dbReference type="RefSeq" id="WP_090119172.1">
    <property type="nucleotide sequence ID" value="NZ_CP045300.1"/>
</dbReference>
<keyword evidence="2" id="KW-1185">Reference proteome</keyword>